<proteinExistence type="inferred from homology"/>
<dbReference type="KEGG" id="pkc:PKB_2609"/>
<dbReference type="OrthoDB" id="8587655at2"/>
<dbReference type="GO" id="GO:0000976">
    <property type="term" value="F:transcription cis-regulatory region binding"/>
    <property type="evidence" value="ECO:0007669"/>
    <property type="project" value="TreeGrafter"/>
</dbReference>
<dbReference type="AlphaFoldDB" id="A0A024HGC6"/>
<dbReference type="Proteomes" id="UP000025241">
    <property type="component" value="Chromosome I"/>
</dbReference>
<accession>A0A024HGC6</accession>
<dbReference type="PROSITE" id="PS50931">
    <property type="entry name" value="HTH_LYSR"/>
    <property type="match status" value="1"/>
</dbReference>
<evidence type="ECO:0000313" key="6">
    <source>
        <dbReference type="EMBL" id="CDF83956.1"/>
    </source>
</evidence>
<keyword evidence="2" id="KW-0805">Transcription regulation</keyword>
<dbReference type="Gene3D" id="1.10.10.10">
    <property type="entry name" value="Winged helix-like DNA-binding domain superfamily/Winged helix DNA-binding domain"/>
    <property type="match status" value="1"/>
</dbReference>
<dbReference type="HOGENOM" id="CLU_039613_0_0_6"/>
<protein>
    <submittedName>
        <fullName evidence="6">Transcriptional activator GpuR</fullName>
    </submittedName>
</protein>
<dbReference type="PATRIC" id="fig|1301098.3.peg.2616"/>
<dbReference type="Pfam" id="PF00126">
    <property type="entry name" value="HTH_1"/>
    <property type="match status" value="1"/>
</dbReference>
<reference evidence="6 7" key="1">
    <citation type="submission" date="2013-03" db="EMBL/GenBank/DDBJ databases">
        <authorList>
            <person name="Linke B."/>
        </authorList>
    </citation>
    <scope>NUCLEOTIDE SEQUENCE [LARGE SCALE GENOMIC DNA]</scope>
    <source>
        <strain evidence="6 7">B13</strain>
    </source>
</reference>
<gene>
    <name evidence="6" type="primary">gpuR</name>
    <name evidence="6" type="ORF">PKB_2609</name>
</gene>
<reference evidence="6 7" key="2">
    <citation type="submission" date="2014-05" db="EMBL/GenBank/DDBJ databases">
        <title>Genome sequence of the 3-chlorobenzoate degrading bacterium Pseudomonas knackmussii B13 shows multiple evidence for horizontal gene transfer.</title>
        <authorList>
            <person name="Miyazaki R."/>
            <person name="Bertelli C."/>
            <person name="Falquet L."/>
            <person name="Robinson-Rechavi M."/>
            <person name="Gharib W."/>
            <person name="Roy S."/>
            <person name="Van der Meer J.R."/>
        </authorList>
    </citation>
    <scope>NUCLEOTIDE SEQUENCE [LARGE SCALE GENOMIC DNA]</scope>
    <source>
        <strain evidence="6 7">B13</strain>
    </source>
</reference>
<keyword evidence="7" id="KW-1185">Reference proteome</keyword>
<keyword evidence="3" id="KW-0238">DNA-binding</keyword>
<dbReference type="SUPFAM" id="SSF53850">
    <property type="entry name" value="Periplasmic binding protein-like II"/>
    <property type="match status" value="1"/>
</dbReference>
<dbReference type="PANTHER" id="PTHR30126:SF98">
    <property type="entry name" value="HTH-TYPE TRANSCRIPTIONAL ACTIVATOR BAUR"/>
    <property type="match status" value="1"/>
</dbReference>
<dbReference type="eggNOG" id="COG0583">
    <property type="taxonomic scope" value="Bacteria"/>
</dbReference>
<dbReference type="STRING" id="1301098.PKB_2609"/>
<evidence type="ECO:0000256" key="4">
    <source>
        <dbReference type="ARBA" id="ARBA00023163"/>
    </source>
</evidence>
<organism evidence="6 7">
    <name type="scientific">Pseudomonas knackmussii (strain DSM 6978 / CCUG 54928 / LMG 23759 / B13)</name>
    <dbReference type="NCBI Taxonomy" id="1301098"/>
    <lineage>
        <taxon>Bacteria</taxon>
        <taxon>Pseudomonadati</taxon>
        <taxon>Pseudomonadota</taxon>
        <taxon>Gammaproteobacteria</taxon>
        <taxon>Pseudomonadales</taxon>
        <taxon>Pseudomonadaceae</taxon>
        <taxon>Pseudomonas</taxon>
    </lineage>
</organism>
<dbReference type="InterPro" id="IPR000847">
    <property type="entry name" value="LysR_HTH_N"/>
</dbReference>
<sequence>MLGNLSDIDLRLLRIFCAIVEAGGLTAAQGRLNTSLPRLSVAVRDLEVRLGCSLCRRGKGGFQTTAQGREIYLAAQELFADLEKFRLRVSAAAQDGAEHLQVGTLDNLISLESCPLPLAIQLYRQGQPGAQVSLQIMRPDELELEVLEGRLDLALGNFRQHLSGLHYQMLFEEEQDLYCAAEHPFFARKDEPLLEEIRQADYVERGFWPDSKRPHGLDFKRSVTAYSIEAIATLIFSGTYIGYLPSHYAAAWLAQGRLRRLGGGSLAYVSRFESITRQGQEHSPALERFAHALQQARQRLANA</sequence>
<evidence type="ECO:0000256" key="3">
    <source>
        <dbReference type="ARBA" id="ARBA00023125"/>
    </source>
</evidence>
<keyword evidence="4" id="KW-0804">Transcription</keyword>
<dbReference type="SUPFAM" id="SSF46785">
    <property type="entry name" value="Winged helix' DNA-binding domain"/>
    <property type="match status" value="1"/>
</dbReference>
<dbReference type="InterPro" id="IPR036388">
    <property type="entry name" value="WH-like_DNA-bd_sf"/>
</dbReference>
<comment type="similarity">
    <text evidence="1">Belongs to the LysR transcriptional regulatory family.</text>
</comment>
<dbReference type="Pfam" id="PF03466">
    <property type="entry name" value="LysR_substrate"/>
    <property type="match status" value="1"/>
</dbReference>
<dbReference type="RefSeq" id="WP_043252249.1">
    <property type="nucleotide sequence ID" value="NZ_HG322950.1"/>
</dbReference>
<evidence type="ECO:0000256" key="1">
    <source>
        <dbReference type="ARBA" id="ARBA00009437"/>
    </source>
</evidence>
<dbReference type="Gene3D" id="3.40.190.290">
    <property type="match status" value="1"/>
</dbReference>
<dbReference type="InterPro" id="IPR005119">
    <property type="entry name" value="LysR_subst-bd"/>
</dbReference>
<dbReference type="GO" id="GO:0003700">
    <property type="term" value="F:DNA-binding transcription factor activity"/>
    <property type="evidence" value="ECO:0007669"/>
    <property type="project" value="InterPro"/>
</dbReference>
<evidence type="ECO:0000256" key="2">
    <source>
        <dbReference type="ARBA" id="ARBA00023015"/>
    </source>
</evidence>
<name>A0A024HGC6_PSEKB</name>
<dbReference type="PANTHER" id="PTHR30126">
    <property type="entry name" value="HTH-TYPE TRANSCRIPTIONAL REGULATOR"/>
    <property type="match status" value="1"/>
</dbReference>
<evidence type="ECO:0000259" key="5">
    <source>
        <dbReference type="PROSITE" id="PS50931"/>
    </source>
</evidence>
<dbReference type="EMBL" id="HG322950">
    <property type="protein sequence ID" value="CDF83956.1"/>
    <property type="molecule type" value="Genomic_DNA"/>
</dbReference>
<feature type="domain" description="HTH lysR-type" evidence="5">
    <location>
        <begin position="8"/>
        <end position="65"/>
    </location>
</feature>
<evidence type="ECO:0000313" key="7">
    <source>
        <dbReference type="Proteomes" id="UP000025241"/>
    </source>
</evidence>
<dbReference type="CDD" id="cd05466">
    <property type="entry name" value="PBP2_LTTR_substrate"/>
    <property type="match status" value="1"/>
</dbReference>
<dbReference type="InterPro" id="IPR036390">
    <property type="entry name" value="WH_DNA-bd_sf"/>
</dbReference>